<dbReference type="Proteomes" id="UP000266841">
    <property type="component" value="Unassembled WGS sequence"/>
</dbReference>
<comment type="caution">
    <text evidence="2">The sequence shown here is derived from an EMBL/GenBank/DDBJ whole genome shotgun (WGS) entry which is preliminary data.</text>
</comment>
<evidence type="ECO:0000313" key="2">
    <source>
        <dbReference type="EMBL" id="EJK65596.1"/>
    </source>
</evidence>
<name>K0SX88_THAOC</name>
<evidence type="ECO:0000256" key="1">
    <source>
        <dbReference type="SAM" id="MobiDB-lite"/>
    </source>
</evidence>
<keyword evidence="3" id="KW-1185">Reference proteome</keyword>
<gene>
    <name evidence="2" type="ORF">THAOC_13525</name>
</gene>
<organism evidence="2 3">
    <name type="scientific">Thalassiosira oceanica</name>
    <name type="common">Marine diatom</name>
    <dbReference type="NCBI Taxonomy" id="159749"/>
    <lineage>
        <taxon>Eukaryota</taxon>
        <taxon>Sar</taxon>
        <taxon>Stramenopiles</taxon>
        <taxon>Ochrophyta</taxon>
        <taxon>Bacillariophyta</taxon>
        <taxon>Coscinodiscophyceae</taxon>
        <taxon>Thalassiosirophycidae</taxon>
        <taxon>Thalassiosirales</taxon>
        <taxon>Thalassiosiraceae</taxon>
        <taxon>Thalassiosira</taxon>
    </lineage>
</organism>
<feature type="compositionally biased region" description="Basic and acidic residues" evidence="1">
    <location>
        <begin position="1"/>
        <end position="25"/>
    </location>
</feature>
<dbReference type="AlphaFoldDB" id="K0SX88"/>
<dbReference type="EMBL" id="AGNL01015646">
    <property type="protein sequence ID" value="EJK65596.1"/>
    <property type="molecule type" value="Genomic_DNA"/>
</dbReference>
<feature type="non-terminal residue" evidence="2">
    <location>
        <position position="1"/>
    </location>
</feature>
<sequence>RAQHPRELRVVPEVPRVLEDADRPADVAAAQHAGRGGPQRFRPDPLAAPPRAEEHVRGDCVLEKPLAGPPESHPDVELFPRHLAAAGVGKVRQRPLVRPDGESVSPPRTRVEACIAWAAGIADRGRGSRSEPSLSPRIDFQRSQASPTLVGSAFARFDRSTARLMALRPTRAAHPRRTTRKGAHRAAAFIAFIAA</sequence>
<reference evidence="2 3" key="1">
    <citation type="journal article" date="2012" name="Genome Biol.">
        <title>Genome and low-iron response of an oceanic diatom adapted to chronic iron limitation.</title>
        <authorList>
            <person name="Lommer M."/>
            <person name="Specht M."/>
            <person name="Roy A.S."/>
            <person name="Kraemer L."/>
            <person name="Andreson R."/>
            <person name="Gutowska M.A."/>
            <person name="Wolf J."/>
            <person name="Bergner S.V."/>
            <person name="Schilhabel M.B."/>
            <person name="Klostermeier U.C."/>
            <person name="Beiko R.G."/>
            <person name="Rosenstiel P."/>
            <person name="Hippler M."/>
            <person name="Laroche J."/>
        </authorList>
    </citation>
    <scope>NUCLEOTIDE SEQUENCE [LARGE SCALE GENOMIC DNA]</scope>
    <source>
        <strain evidence="2 3">CCMP1005</strain>
    </source>
</reference>
<proteinExistence type="predicted"/>
<protein>
    <submittedName>
        <fullName evidence="2">Uncharacterized protein</fullName>
    </submittedName>
</protein>
<feature type="region of interest" description="Disordered" evidence="1">
    <location>
        <begin position="1"/>
        <end position="56"/>
    </location>
</feature>
<evidence type="ECO:0000313" key="3">
    <source>
        <dbReference type="Proteomes" id="UP000266841"/>
    </source>
</evidence>
<accession>K0SX88</accession>